<dbReference type="EMBL" id="JAPZBS010000002">
    <property type="protein sequence ID" value="KAJ5381561.1"/>
    <property type="molecule type" value="Genomic_DNA"/>
</dbReference>
<evidence type="ECO:0000256" key="11">
    <source>
        <dbReference type="ARBA" id="ARBA00023043"/>
    </source>
</evidence>
<evidence type="ECO:0000256" key="10">
    <source>
        <dbReference type="ARBA" id="ARBA00022840"/>
    </source>
</evidence>
<dbReference type="InterPro" id="IPR000253">
    <property type="entry name" value="FHA_dom"/>
</dbReference>
<feature type="compositionally biased region" description="Acidic residues" evidence="15">
    <location>
        <begin position="125"/>
        <end position="134"/>
    </location>
</feature>
<name>A0A9W9SNA8_9EURO</name>
<dbReference type="InterPro" id="IPR017441">
    <property type="entry name" value="Protein_kinase_ATP_BS"/>
</dbReference>
<evidence type="ECO:0000256" key="4">
    <source>
        <dbReference type="ARBA" id="ARBA00022490"/>
    </source>
</evidence>
<feature type="region of interest" description="Disordered" evidence="15">
    <location>
        <begin position="1130"/>
        <end position="1172"/>
    </location>
</feature>
<keyword evidence="20" id="KW-1185">Reference proteome</keyword>
<dbReference type="SUPFAM" id="SSF49879">
    <property type="entry name" value="SMAD/FHA domain"/>
    <property type="match status" value="1"/>
</dbReference>
<accession>A0A9W9SNA8</accession>
<dbReference type="GO" id="GO:0016787">
    <property type="term" value="F:hydrolase activity"/>
    <property type="evidence" value="ECO:0007669"/>
    <property type="project" value="UniProtKB-KW"/>
</dbReference>
<dbReference type="CDD" id="cd22670">
    <property type="entry name" value="FHA_MEK1-like"/>
    <property type="match status" value="1"/>
</dbReference>
<feature type="region of interest" description="Disordered" evidence="15">
    <location>
        <begin position="278"/>
        <end position="301"/>
    </location>
</feature>
<keyword evidence="7 14" id="KW-0547">Nucleotide-binding</keyword>
<dbReference type="PROSITE" id="PS50011">
    <property type="entry name" value="PROTEIN_KINASE_DOM"/>
    <property type="match status" value="1"/>
</dbReference>
<dbReference type="OrthoDB" id="429841at2759"/>
<comment type="domain">
    <text evidence="13">The VLRF1 domain mediates binding to the 60S ribosomal subunit.</text>
</comment>
<dbReference type="RefSeq" id="XP_056559132.1">
    <property type="nucleotide sequence ID" value="XM_056696920.1"/>
</dbReference>
<dbReference type="PROSITE" id="PS00108">
    <property type="entry name" value="PROTEIN_KINASE_ST"/>
    <property type="match status" value="1"/>
</dbReference>
<evidence type="ECO:0000259" key="16">
    <source>
        <dbReference type="PROSITE" id="PS50006"/>
    </source>
</evidence>
<evidence type="ECO:0000256" key="13">
    <source>
        <dbReference type="PROSITE-ProRule" id="PRU01389"/>
    </source>
</evidence>
<keyword evidence="5 13" id="KW-0540">Nuclease</keyword>
<dbReference type="GO" id="GO:0004519">
    <property type="term" value="F:endonuclease activity"/>
    <property type="evidence" value="ECO:0007669"/>
    <property type="project" value="UniProtKB-KW"/>
</dbReference>
<feature type="region of interest" description="Disordered" evidence="15">
    <location>
        <begin position="117"/>
        <end position="137"/>
    </location>
</feature>
<dbReference type="GO" id="GO:0005737">
    <property type="term" value="C:cytoplasm"/>
    <property type="evidence" value="ECO:0007669"/>
    <property type="project" value="UniProtKB-SubCell"/>
</dbReference>
<dbReference type="GO" id="GO:0005524">
    <property type="term" value="F:ATP binding"/>
    <property type="evidence" value="ECO:0007669"/>
    <property type="project" value="UniProtKB-UniRule"/>
</dbReference>
<dbReference type="PANTHER" id="PTHR16036:SF2">
    <property type="entry name" value="TRNA ENDONUCLEASE ANKZF1"/>
    <property type="match status" value="1"/>
</dbReference>
<gene>
    <name evidence="19" type="ORF">N7496_003989</name>
</gene>
<dbReference type="InterPro" id="IPR008984">
    <property type="entry name" value="SMAD_FHA_dom_sf"/>
</dbReference>
<dbReference type="Pfam" id="PF18826">
    <property type="entry name" value="bVLRF1"/>
    <property type="match status" value="1"/>
</dbReference>
<dbReference type="GO" id="GO:0004672">
    <property type="term" value="F:protein kinase activity"/>
    <property type="evidence" value="ECO:0007669"/>
    <property type="project" value="InterPro"/>
</dbReference>
<evidence type="ECO:0000256" key="12">
    <source>
        <dbReference type="ARBA" id="ARBA00023054"/>
    </source>
</evidence>
<dbReference type="Pfam" id="PF13857">
    <property type="entry name" value="Ank_5"/>
    <property type="match status" value="1"/>
</dbReference>
<dbReference type="Gene3D" id="1.10.510.10">
    <property type="entry name" value="Transferase(Phosphotransferase) domain 1"/>
    <property type="match status" value="1"/>
</dbReference>
<comment type="subcellular location">
    <subcellularLocation>
        <location evidence="1">Cytoplasm</location>
    </subcellularLocation>
</comment>
<evidence type="ECO:0000259" key="18">
    <source>
        <dbReference type="PROSITE" id="PS52044"/>
    </source>
</evidence>
<feature type="compositionally biased region" description="Basic and acidic residues" evidence="15">
    <location>
        <begin position="1204"/>
        <end position="1215"/>
    </location>
</feature>
<evidence type="ECO:0000313" key="19">
    <source>
        <dbReference type="EMBL" id="KAJ5381561.1"/>
    </source>
</evidence>
<evidence type="ECO:0000256" key="15">
    <source>
        <dbReference type="SAM" id="MobiDB-lite"/>
    </source>
</evidence>
<feature type="region of interest" description="Disordered" evidence="15">
    <location>
        <begin position="1245"/>
        <end position="1271"/>
    </location>
</feature>
<dbReference type="SMART" id="SM00220">
    <property type="entry name" value="S_TKc"/>
    <property type="match status" value="1"/>
</dbReference>
<sequence>MGDSSRLEELLKRPLYVYDLPPELLATLSAKTANQPVAEQAQQVSEATTKNPEIAAQESAIATSTLCSLCKVTYLNVQEQRSHVRSDHHRYNIKAQLRGNAPLDEIQFVKAVGELDESISGSESSESEEDEADGNGDTTLTALLKKQAKLSEANEEVTTAGTGGSPKNPLFWFSSSGLPSNKSLGIYRAMFSDVEQDAPAHLVDSLRKKQLVPVKARTNNAQIQKNLSASGPHIFMCMIGGGHFAAMVVSLAPEIHRKQGGVEDRQARVIAHKTFHRYTTRRKQGGSQSASDATRGAAHSAGSSLRRYNEAALEKDIRELLADWRQMIDTAELLFVRATGKTNRRILFEKYDGHVFKQNDTRLRGFPFNTRRATQGELMRCFMELTRVKISEIDEAALAAAAEAAKQKEESKPSTPRSQPQKPKLTKEEEAALLHTSQIQALIRRSKVPALMSYLSNNSVPSSFTFQPADLPQNFRCPTPLHLAANNNAPAVVNALLTRANSDPTVVNGEGRTPFELCGDRSTRDAFRIARHELGESKWDWTVAKVPAAISKADADSRTERERKEAVEEEANRRKASLERLKKEDAERAAQQISKAGGRTLGAVEKTAAEKRDEETRGMTPEMRMSSFHLTNPYVSNKHIRIYTILFDQDNLQEVPPLVYAEDLSMNGTFWNDYRMGKGKGSFLLSDGDILRVAGEIHIRFKSADPENENKFTQLQQLEMRSFQKSYVITQRMLGSGAYGRVHMAFKVNTGQQFACKIIDLQAAKAEFQAQARAREGLGEDMKSKFFAKHGPLESTSMTGKSSVLERFVVGKLAMQQRESLLLAELSHPAKHYRSRKDYSVRQYNVSPMPALPVIKAGTDPGSYMFTELVTCGDLFSFVRNKGPLEETTAALIIRQVLLALEYLHDQNIVHRDVKPDNILMASHEVGRRVVLADFGCARLVNQSSQRMSSVVGTPDYCAPELMHNSTQGYTKAVDMWSLGCVTAVLLMGDTPFENELRSTTSDLVNLDLDMRALEISPQPRDFVRRLLVQDETKRMDVNKALRHDWFTNTTRAEWFKEMYDRSIQCWKPRSSTEPVIVELASFKSVPANKQLPSASASVLSPKEDVQFADVDHISESSWENILPARTKPLISPAISNPAPKKKSRRSPLASLDQNSANKPRSSQQAMCLTSPDNDVKFISQVKREQLDRRNVERHVLYVSAHESPSDRRAAEKKQPAPKAGPKAKFTVNKDTGMRNFFITPRTAASPSMHTSVPAALQRPPNKESDQSDQVFEEVRNPITGKRKRFIYGRDMDSLSQML</sequence>
<feature type="region of interest" description="Disordered" evidence="15">
    <location>
        <begin position="552"/>
        <end position="618"/>
    </location>
</feature>
<dbReference type="PANTHER" id="PTHR16036">
    <property type="entry name" value="ANKYRIN REPEAT AND ZINC FINGER DOMAIN-CONTAINING PROTEIN 1"/>
    <property type="match status" value="1"/>
</dbReference>
<dbReference type="InterPro" id="IPR000719">
    <property type="entry name" value="Prot_kinase_dom"/>
</dbReference>
<feature type="domain" description="Protein kinase" evidence="17">
    <location>
        <begin position="728"/>
        <end position="1047"/>
    </location>
</feature>
<keyword evidence="10 14" id="KW-0067">ATP-binding</keyword>
<dbReference type="PROSITE" id="PS52044">
    <property type="entry name" value="VLRF1"/>
    <property type="match status" value="1"/>
</dbReference>
<dbReference type="InterPro" id="IPR011009">
    <property type="entry name" value="Kinase-like_dom_sf"/>
</dbReference>
<dbReference type="PROSITE" id="PS50006">
    <property type="entry name" value="FHA_DOMAIN"/>
    <property type="match status" value="1"/>
</dbReference>
<dbReference type="PROSITE" id="PS00107">
    <property type="entry name" value="PROTEIN_KINASE_ATP"/>
    <property type="match status" value="1"/>
</dbReference>
<keyword evidence="11" id="KW-0040">ANK repeat</keyword>
<feature type="active site" evidence="13">
    <location>
        <position position="288"/>
    </location>
</feature>
<evidence type="ECO:0000259" key="17">
    <source>
        <dbReference type="PROSITE" id="PS50011"/>
    </source>
</evidence>
<evidence type="ECO:0000256" key="14">
    <source>
        <dbReference type="PROSITE-ProRule" id="PRU10141"/>
    </source>
</evidence>
<dbReference type="Pfam" id="PF00069">
    <property type="entry name" value="Pkinase"/>
    <property type="match status" value="1"/>
</dbReference>
<dbReference type="GO" id="GO:0036503">
    <property type="term" value="P:ERAD pathway"/>
    <property type="evidence" value="ECO:0007669"/>
    <property type="project" value="TreeGrafter"/>
</dbReference>
<dbReference type="Gene3D" id="3.30.200.20">
    <property type="entry name" value="Phosphorylase Kinase, domain 1"/>
    <property type="match status" value="1"/>
</dbReference>
<feature type="compositionally biased region" description="Polar residues" evidence="15">
    <location>
        <begin position="1152"/>
        <end position="1172"/>
    </location>
</feature>
<evidence type="ECO:0000313" key="20">
    <source>
        <dbReference type="Proteomes" id="UP001147782"/>
    </source>
</evidence>
<feature type="domain" description="VLRF1" evidence="18">
    <location>
        <begin position="230"/>
        <end position="388"/>
    </location>
</feature>
<evidence type="ECO:0000256" key="6">
    <source>
        <dbReference type="ARBA" id="ARBA00022737"/>
    </source>
</evidence>
<dbReference type="InterPro" id="IPR036770">
    <property type="entry name" value="Ankyrin_rpt-contain_sf"/>
</dbReference>
<comment type="similarity">
    <text evidence="2">Belongs to the protein kinase superfamily. CAMK Ser/Thr protein kinase family. CHEK2 subfamily.</text>
</comment>
<comment type="caution">
    <text evidence="19">The sequence shown here is derived from an EMBL/GenBank/DDBJ whole genome shotgun (WGS) entry which is preliminary data.</text>
</comment>
<feature type="compositionally biased region" description="Basic and acidic residues" evidence="15">
    <location>
        <begin position="553"/>
        <end position="588"/>
    </location>
</feature>
<organism evidence="19 20">
    <name type="scientific">Penicillium cataractarum</name>
    <dbReference type="NCBI Taxonomy" id="2100454"/>
    <lineage>
        <taxon>Eukaryota</taxon>
        <taxon>Fungi</taxon>
        <taxon>Dikarya</taxon>
        <taxon>Ascomycota</taxon>
        <taxon>Pezizomycotina</taxon>
        <taxon>Eurotiomycetes</taxon>
        <taxon>Eurotiomycetidae</taxon>
        <taxon>Eurotiales</taxon>
        <taxon>Aspergillaceae</taxon>
        <taxon>Penicillium</taxon>
    </lineage>
</organism>
<keyword evidence="4 13" id="KW-0963">Cytoplasm</keyword>
<evidence type="ECO:0000256" key="9">
    <source>
        <dbReference type="ARBA" id="ARBA00022801"/>
    </source>
</evidence>
<dbReference type="InterPro" id="IPR041175">
    <property type="entry name" value="VLRF1/Vms1"/>
</dbReference>
<dbReference type="InterPro" id="IPR047139">
    <property type="entry name" value="ANKZ1/VMS1"/>
</dbReference>
<keyword evidence="8 13" id="KW-0255">Endonuclease</keyword>
<dbReference type="Proteomes" id="UP001147782">
    <property type="component" value="Unassembled WGS sequence"/>
</dbReference>
<keyword evidence="12" id="KW-0175">Coiled coil</keyword>
<evidence type="ECO:0000256" key="3">
    <source>
        <dbReference type="ARBA" id="ARBA00009262"/>
    </source>
</evidence>
<keyword evidence="6" id="KW-0677">Repeat</keyword>
<reference evidence="19" key="1">
    <citation type="submission" date="2022-11" db="EMBL/GenBank/DDBJ databases">
        <authorList>
            <person name="Petersen C."/>
        </authorList>
    </citation>
    <scope>NUCLEOTIDE SEQUENCE</scope>
    <source>
        <strain evidence="19">IBT 29864</strain>
    </source>
</reference>
<feature type="binding site" evidence="14">
    <location>
        <position position="757"/>
    </location>
    <ligand>
        <name>ATP</name>
        <dbReference type="ChEBI" id="CHEBI:30616"/>
    </ligand>
</feature>
<evidence type="ECO:0000256" key="7">
    <source>
        <dbReference type="ARBA" id="ARBA00022741"/>
    </source>
</evidence>
<proteinExistence type="inferred from homology"/>
<feature type="domain" description="FHA" evidence="16">
    <location>
        <begin position="615"/>
        <end position="676"/>
    </location>
</feature>
<comment type="similarity">
    <text evidence="3 13">Belongs to the ANKZF1/VMS1 family.</text>
</comment>
<dbReference type="SUPFAM" id="SSF48403">
    <property type="entry name" value="Ankyrin repeat"/>
    <property type="match status" value="1"/>
</dbReference>
<feature type="region of interest" description="Disordered" evidence="15">
    <location>
        <begin position="404"/>
        <end position="428"/>
    </location>
</feature>
<dbReference type="Gene3D" id="1.25.40.20">
    <property type="entry name" value="Ankyrin repeat-containing domain"/>
    <property type="match status" value="1"/>
</dbReference>
<feature type="region of interest" description="Disordered" evidence="15">
    <location>
        <begin position="1200"/>
        <end position="1227"/>
    </location>
</feature>
<dbReference type="Pfam" id="PF00498">
    <property type="entry name" value="FHA"/>
    <property type="match status" value="1"/>
</dbReference>
<evidence type="ECO:0000256" key="2">
    <source>
        <dbReference type="ARBA" id="ARBA00005575"/>
    </source>
</evidence>
<dbReference type="GeneID" id="81436097"/>
<reference evidence="19" key="2">
    <citation type="journal article" date="2023" name="IMA Fungus">
        <title>Comparative genomic study of the Penicillium genus elucidates a diverse pangenome and 15 lateral gene transfer events.</title>
        <authorList>
            <person name="Petersen C."/>
            <person name="Sorensen T."/>
            <person name="Nielsen M.R."/>
            <person name="Sondergaard T.E."/>
            <person name="Sorensen J.L."/>
            <person name="Fitzpatrick D.A."/>
            <person name="Frisvad J.C."/>
            <person name="Nielsen K.L."/>
        </authorList>
    </citation>
    <scope>NUCLEOTIDE SEQUENCE</scope>
    <source>
        <strain evidence="19">IBT 29864</strain>
    </source>
</reference>
<dbReference type="Gene3D" id="2.60.200.20">
    <property type="match status" value="1"/>
</dbReference>
<keyword evidence="9 13" id="KW-0378">Hydrolase</keyword>
<dbReference type="SUPFAM" id="SSF56112">
    <property type="entry name" value="Protein kinase-like (PK-like)"/>
    <property type="match status" value="1"/>
</dbReference>
<evidence type="ECO:0000256" key="5">
    <source>
        <dbReference type="ARBA" id="ARBA00022722"/>
    </source>
</evidence>
<evidence type="ECO:0000256" key="8">
    <source>
        <dbReference type="ARBA" id="ARBA00022759"/>
    </source>
</evidence>
<dbReference type="InterPro" id="IPR002110">
    <property type="entry name" value="Ankyrin_rpt"/>
</dbReference>
<evidence type="ECO:0000256" key="1">
    <source>
        <dbReference type="ARBA" id="ARBA00004496"/>
    </source>
</evidence>
<feature type="compositionally biased region" description="Basic and acidic residues" evidence="15">
    <location>
        <begin position="607"/>
        <end position="617"/>
    </location>
</feature>
<dbReference type="InterPro" id="IPR008271">
    <property type="entry name" value="Ser/Thr_kinase_AS"/>
</dbReference>
<protein>
    <submittedName>
        <fullName evidence="19">Uncharacterized protein</fullName>
    </submittedName>
</protein>